<dbReference type="InterPro" id="IPR001387">
    <property type="entry name" value="Cro/C1-type_HTH"/>
</dbReference>
<protein>
    <submittedName>
        <fullName evidence="3">Transcriptional regulator</fullName>
    </submittedName>
</protein>
<dbReference type="PANTHER" id="PTHR46558:SF11">
    <property type="entry name" value="HTH-TYPE TRANSCRIPTIONAL REGULATOR XRE"/>
    <property type="match status" value="1"/>
</dbReference>
<evidence type="ECO:0000313" key="4">
    <source>
        <dbReference type="Proteomes" id="UP000886750"/>
    </source>
</evidence>
<dbReference type="PANTHER" id="PTHR46558">
    <property type="entry name" value="TRACRIPTIONAL REGULATORY PROTEIN-RELATED-RELATED"/>
    <property type="match status" value="1"/>
</dbReference>
<dbReference type="GO" id="GO:0003677">
    <property type="term" value="F:DNA binding"/>
    <property type="evidence" value="ECO:0007669"/>
    <property type="project" value="UniProtKB-KW"/>
</dbReference>
<dbReference type="InterPro" id="IPR010982">
    <property type="entry name" value="Lambda_DNA-bd_dom_sf"/>
</dbReference>
<sequence>MPRVTSDSQMKSSELFRKRINELIANQDCSIYEFAERANVSKGVITRAAIHGIIPSVRLLIKIADALNISLEYMIGLTDTMAFDLSQNQSAFHQRIQELCQEKGVKYSQIGTQMPFSTNLFYDWQREKTLPSLEYLIAIAKYFKVTIDYLLGRTDDRN</sequence>
<dbReference type="PROSITE" id="PS50943">
    <property type="entry name" value="HTH_CROC1"/>
    <property type="match status" value="2"/>
</dbReference>
<dbReference type="AlphaFoldDB" id="A0A9D1ZWT1"/>
<dbReference type="EMBL" id="DXCQ01000052">
    <property type="protein sequence ID" value="HIY97174.1"/>
    <property type="molecule type" value="Genomic_DNA"/>
</dbReference>
<keyword evidence="1" id="KW-0238">DNA-binding</keyword>
<reference evidence="3" key="2">
    <citation type="submission" date="2021-04" db="EMBL/GenBank/DDBJ databases">
        <authorList>
            <person name="Gilroy R."/>
        </authorList>
    </citation>
    <scope>NUCLEOTIDE SEQUENCE</scope>
    <source>
        <strain evidence="3">1345</strain>
    </source>
</reference>
<organism evidence="3 4">
    <name type="scientific">Candidatus Borkfalkia excrementigallinarum</name>
    <dbReference type="NCBI Taxonomy" id="2838506"/>
    <lineage>
        <taxon>Bacteria</taxon>
        <taxon>Bacillati</taxon>
        <taxon>Bacillota</taxon>
        <taxon>Clostridia</taxon>
        <taxon>Christensenellales</taxon>
        <taxon>Christensenellaceae</taxon>
        <taxon>Candidatus Borkfalkia</taxon>
    </lineage>
</organism>
<dbReference type="Gene3D" id="1.10.260.40">
    <property type="entry name" value="lambda repressor-like DNA-binding domains"/>
    <property type="match status" value="2"/>
</dbReference>
<dbReference type="Proteomes" id="UP000886750">
    <property type="component" value="Unassembled WGS sequence"/>
</dbReference>
<dbReference type="CDD" id="cd00093">
    <property type="entry name" value="HTH_XRE"/>
    <property type="match status" value="2"/>
</dbReference>
<dbReference type="Pfam" id="PF01381">
    <property type="entry name" value="HTH_3"/>
    <property type="match status" value="1"/>
</dbReference>
<evidence type="ECO:0000259" key="2">
    <source>
        <dbReference type="PROSITE" id="PS50943"/>
    </source>
</evidence>
<feature type="domain" description="HTH cro/C1-type" evidence="2">
    <location>
        <begin position="126"/>
        <end position="150"/>
    </location>
</feature>
<gene>
    <name evidence="3" type="ORF">H9729_05740</name>
</gene>
<dbReference type="SUPFAM" id="SSF47413">
    <property type="entry name" value="lambda repressor-like DNA-binding domains"/>
    <property type="match status" value="2"/>
</dbReference>
<comment type="caution">
    <text evidence="3">The sequence shown here is derived from an EMBL/GenBank/DDBJ whole genome shotgun (WGS) entry which is preliminary data.</text>
</comment>
<name>A0A9D1ZWT1_9FIRM</name>
<accession>A0A9D1ZWT1</accession>
<feature type="domain" description="HTH cro/C1-type" evidence="2">
    <location>
        <begin position="20"/>
        <end position="74"/>
    </location>
</feature>
<proteinExistence type="predicted"/>
<evidence type="ECO:0000313" key="3">
    <source>
        <dbReference type="EMBL" id="HIY97174.1"/>
    </source>
</evidence>
<reference evidence="3" key="1">
    <citation type="journal article" date="2021" name="PeerJ">
        <title>Extensive microbial diversity within the chicken gut microbiome revealed by metagenomics and culture.</title>
        <authorList>
            <person name="Gilroy R."/>
            <person name="Ravi A."/>
            <person name="Getino M."/>
            <person name="Pursley I."/>
            <person name="Horton D.L."/>
            <person name="Alikhan N.F."/>
            <person name="Baker D."/>
            <person name="Gharbi K."/>
            <person name="Hall N."/>
            <person name="Watson M."/>
            <person name="Adriaenssens E.M."/>
            <person name="Foster-Nyarko E."/>
            <person name="Jarju S."/>
            <person name="Secka A."/>
            <person name="Antonio M."/>
            <person name="Oren A."/>
            <person name="Chaudhuri R.R."/>
            <person name="La Ragione R."/>
            <person name="Hildebrand F."/>
            <person name="Pallen M.J."/>
        </authorList>
    </citation>
    <scope>NUCLEOTIDE SEQUENCE</scope>
    <source>
        <strain evidence="3">1345</strain>
    </source>
</reference>
<dbReference type="SMART" id="SM00530">
    <property type="entry name" value="HTH_XRE"/>
    <property type="match status" value="2"/>
</dbReference>
<evidence type="ECO:0000256" key="1">
    <source>
        <dbReference type="ARBA" id="ARBA00023125"/>
    </source>
</evidence>